<evidence type="ECO:0000256" key="6">
    <source>
        <dbReference type="SAM" id="Phobius"/>
    </source>
</evidence>
<dbReference type="Pfam" id="PF20519">
    <property type="entry name" value="Polycystin_dom"/>
    <property type="match status" value="1"/>
</dbReference>
<sequence length="763" mass="84516">MMFRSMTTSAAASTNRTLLINIAMKGYLMEKALKQGLSKAEARAFVEQRLAESQLSTSRSFREVVGNAVDARDFGEDGRMDDMGEASVANIADGVGQMDDGVTSAPDIVVAAANAGTEEATTAVPMEDINTRLFASRASIMEALPPAQLAPQMDITDSDLTTRMSSFASMTTKDLRKFVRETSGQAETHAIMTPSEEAAHSALLKKQSMHKASREVQDMVNYVIFLVLFLVVTMHGRHDDTPFKASFNFMSQLQTKPFPSRIAHVPKILKDVVNVNEVYDYFEGVLYDALYAGMSFDGDASPPPGRTYNPKGVLGTYGQIWGPIRIGQLRVDGRPCEGALASLLHLETTMCYPAFSKSTMSTHAFGHGHDHAFTSETPPDASVWYMSQSERWYPGPNFNVYLSPTEPASCDPATRTGHCEAYETIEELRTLKYIDMATRAIFVDMTLYNANFNQVSTVRLLFEQTGAGGVGAQSEFITYRLYNYITASDYIRLACQLLILMIVTYELSKEMRLAHSTGLVYWKSTTNWIFCLNFVLFYNMFIVIITDAYIETQDELELMAQVELNTMSKEIVQHVLYNLVFRIPFVGPRYLKPMYEAAVKRTKEMVETMQHRTLGSVSFPTSRNVLPADSTPVEPMASVATPTKEFVAPTMSEETEPSTAGVPAVSHTAEAIAVPKPTVVPMADAPATLPPIRAIGAYPKIPSVTALCSVRESSCEVEHAYTSSVHWARQQLDLLKDASVADIQRFKMHIERYKERCSSAMAS</sequence>
<dbReference type="PANTHER" id="PTHR10877">
    <property type="entry name" value="POLYCYSTIN FAMILY MEMBER"/>
    <property type="match status" value="1"/>
</dbReference>
<dbReference type="InterPro" id="IPR046791">
    <property type="entry name" value="Polycystin_dom"/>
</dbReference>
<keyword evidence="4 6" id="KW-1133">Transmembrane helix</keyword>
<dbReference type="EMBL" id="JNBR01001843">
    <property type="protein sequence ID" value="OQR84624.1"/>
    <property type="molecule type" value="Genomic_DNA"/>
</dbReference>
<feature type="transmembrane region" description="Helical" evidence="6">
    <location>
        <begin position="528"/>
        <end position="550"/>
    </location>
</feature>
<protein>
    <recommendedName>
        <fullName evidence="7">Polycystin domain-containing protein</fullName>
    </recommendedName>
</protein>
<keyword evidence="5 6" id="KW-0472">Membrane</keyword>
<organism evidence="8 9">
    <name type="scientific">Achlya hypogyna</name>
    <name type="common">Oomycete</name>
    <name type="synonym">Protoachlya hypogyna</name>
    <dbReference type="NCBI Taxonomy" id="1202772"/>
    <lineage>
        <taxon>Eukaryota</taxon>
        <taxon>Sar</taxon>
        <taxon>Stramenopiles</taxon>
        <taxon>Oomycota</taxon>
        <taxon>Saprolegniomycetes</taxon>
        <taxon>Saprolegniales</taxon>
        <taxon>Achlyaceae</taxon>
        <taxon>Achlya</taxon>
    </lineage>
</organism>
<dbReference type="AlphaFoldDB" id="A0A1V9YFV8"/>
<evidence type="ECO:0000256" key="2">
    <source>
        <dbReference type="ARBA" id="ARBA00007200"/>
    </source>
</evidence>
<comment type="subcellular location">
    <subcellularLocation>
        <location evidence="1">Membrane</location>
        <topology evidence="1">Multi-pass membrane protein</topology>
    </subcellularLocation>
</comment>
<keyword evidence="9" id="KW-1185">Reference proteome</keyword>
<dbReference type="GO" id="GO:0016020">
    <property type="term" value="C:membrane"/>
    <property type="evidence" value="ECO:0007669"/>
    <property type="project" value="UniProtKB-SubCell"/>
</dbReference>
<feature type="transmembrane region" description="Helical" evidence="6">
    <location>
        <begin position="490"/>
        <end position="507"/>
    </location>
</feature>
<dbReference type="InterPro" id="IPR051223">
    <property type="entry name" value="Polycystin"/>
</dbReference>
<evidence type="ECO:0000256" key="5">
    <source>
        <dbReference type="ARBA" id="ARBA00023136"/>
    </source>
</evidence>
<accession>A0A1V9YFV8</accession>
<gene>
    <name evidence="8" type="ORF">ACHHYP_13118</name>
</gene>
<name>A0A1V9YFV8_ACHHY</name>
<evidence type="ECO:0000256" key="3">
    <source>
        <dbReference type="ARBA" id="ARBA00022692"/>
    </source>
</evidence>
<dbReference type="PANTHER" id="PTHR10877:SF183">
    <property type="entry name" value="AT14535P-RELATED"/>
    <property type="match status" value="1"/>
</dbReference>
<evidence type="ECO:0000313" key="8">
    <source>
        <dbReference type="EMBL" id="OQR84624.1"/>
    </source>
</evidence>
<comment type="similarity">
    <text evidence="2">Belongs to the polycystin family.</text>
</comment>
<dbReference type="OrthoDB" id="444119at2759"/>
<evidence type="ECO:0000313" key="9">
    <source>
        <dbReference type="Proteomes" id="UP000243579"/>
    </source>
</evidence>
<evidence type="ECO:0000256" key="1">
    <source>
        <dbReference type="ARBA" id="ARBA00004141"/>
    </source>
</evidence>
<comment type="caution">
    <text evidence="8">The sequence shown here is derived from an EMBL/GenBank/DDBJ whole genome shotgun (WGS) entry which is preliminary data.</text>
</comment>
<proteinExistence type="inferred from homology"/>
<evidence type="ECO:0000256" key="4">
    <source>
        <dbReference type="ARBA" id="ARBA00022989"/>
    </source>
</evidence>
<feature type="domain" description="Polycystin" evidence="7">
    <location>
        <begin position="270"/>
        <end position="481"/>
    </location>
</feature>
<dbReference type="STRING" id="1202772.A0A1V9YFV8"/>
<reference evidence="8 9" key="1">
    <citation type="journal article" date="2014" name="Genome Biol. Evol.">
        <title>The secreted proteins of Achlya hypogyna and Thraustotheca clavata identify the ancestral oomycete secretome and reveal gene acquisitions by horizontal gene transfer.</title>
        <authorList>
            <person name="Misner I."/>
            <person name="Blouin N."/>
            <person name="Leonard G."/>
            <person name="Richards T.A."/>
            <person name="Lane C.E."/>
        </authorList>
    </citation>
    <scope>NUCLEOTIDE SEQUENCE [LARGE SCALE GENOMIC DNA]</scope>
    <source>
        <strain evidence="8 9">ATCC 48635</strain>
    </source>
</reference>
<keyword evidence="3 6" id="KW-0812">Transmembrane</keyword>
<dbReference type="Proteomes" id="UP000243579">
    <property type="component" value="Unassembled WGS sequence"/>
</dbReference>
<evidence type="ECO:0000259" key="7">
    <source>
        <dbReference type="Pfam" id="PF20519"/>
    </source>
</evidence>